<organism evidence="3 4">
    <name type="scientific">Sphingobium algorifonticola</name>
    <dbReference type="NCBI Taxonomy" id="2008318"/>
    <lineage>
        <taxon>Bacteria</taxon>
        <taxon>Pseudomonadati</taxon>
        <taxon>Pseudomonadota</taxon>
        <taxon>Alphaproteobacteria</taxon>
        <taxon>Sphingomonadales</taxon>
        <taxon>Sphingomonadaceae</taxon>
        <taxon>Sphingobium</taxon>
    </lineage>
</organism>
<keyword evidence="1 3" id="KW-0378">Hydrolase</keyword>
<keyword evidence="4" id="KW-1185">Reference proteome</keyword>
<comment type="caution">
    <text evidence="3">The sequence shown here is derived from an EMBL/GenBank/DDBJ whole genome shotgun (WGS) entry which is preliminary data.</text>
</comment>
<reference evidence="3 4" key="1">
    <citation type="submission" date="2019-01" db="EMBL/GenBank/DDBJ databases">
        <authorList>
            <person name="Chen W.-M."/>
        </authorList>
    </citation>
    <scope>NUCLEOTIDE SEQUENCE [LARGE SCALE GENOMIC DNA]</scope>
    <source>
        <strain evidence="3 4">TLA-22</strain>
    </source>
</reference>
<dbReference type="OrthoDB" id="9806180at2"/>
<gene>
    <name evidence="3" type="ORF">ENE74_08690</name>
</gene>
<dbReference type="GO" id="GO:0016787">
    <property type="term" value="F:hydrolase activity"/>
    <property type="evidence" value="ECO:0007669"/>
    <property type="project" value="UniProtKB-KW"/>
</dbReference>
<dbReference type="AlphaFoldDB" id="A0A437J9T0"/>
<protein>
    <submittedName>
        <fullName evidence="3">Alpha/beta hydrolase</fullName>
    </submittedName>
</protein>
<dbReference type="Proteomes" id="UP000282977">
    <property type="component" value="Unassembled WGS sequence"/>
</dbReference>
<dbReference type="Gene3D" id="3.40.50.1820">
    <property type="entry name" value="alpha/beta hydrolase"/>
    <property type="match status" value="1"/>
</dbReference>
<sequence>MPMALEQLAPIRAALLARRAALPPPLAARRAGFEAQMAALSLPAEMQARTVALSPTQDGLIVRLPESAADRMILWVHGGAFVLGSPASYRDFAIRLCRASGCPVLLPDYRLAPEHIFPAARDDVLAALDWLEGNGLPMSQVAIGGDSAGANLALAAVQVRLFEGRPVPVACHFVSPYLDLTHSGKSIAMRADRDPFVDPAGMAATAATYAGEAPVEDARVSPLFGAVKGLPRVLIQVGADEVLFDDAWRLAQRIWTEGGNALFQEWVGMIHVWPLFAASVDEGQWAIAQAGAFLKSALLGDSPAAV</sequence>
<dbReference type="PANTHER" id="PTHR48081:SF8">
    <property type="entry name" value="ALPHA_BETA HYDROLASE FOLD-3 DOMAIN-CONTAINING PROTEIN-RELATED"/>
    <property type="match status" value="1"/>
</dbReference>
<dbReference type="PANTHER" id="PTHR48081">
    <property type="entry name" value="AB HYDROLASE SUPERFAMILY PROTEIN C4A8.06C"/>
    <property type="match status" value="1"/>
</dbReference>
<accession>A0A437J9T0</accession>
<evidence type="ECO:0000313" key="4">
    <source>
        <dbReference type="Proteomes" id="UP000282977"/>
    </source>
</evidence>
<proteinExistence type="predicted"/>
<feature type="domain" description="Alpha/beta hydrolase fold-3" evidence="2">
    <location>
        <begin position="73"/>
        <end position="273"/>
    </location>
</feature>
<dbReference type="SUPFAM" id="SSF53474">
    <property type="entry name" value="alpha/beta-Hydrolases"/>
    <property type="match status" value="1"/>
</dbReference>
<evidence type="ECO:0000259" key="2">
    <source>
        <dbReference type="Pfam" id="PF07859"/>
    </source>
</evidence>
<evidence type="ECO:0000256" key="1">
    <source>
        <dbReference type="ARBA" id="ARBA00022801"/>
    </source>
</evidence>
<dbReference type="EMBL" id="RZUL01000002">
    <property type="protein sequence ID" value="RVT42269.1"/>
    <property type="molecule type" value="Genomic_DNA"/>
</dbReference>
<name>A0A437J9T0_9SPHN</name>
<dbReference type="InterPro" id="IPR013094">
    <property type="entry name" value="AB_hydrolase_3"/>
</dbReference>
<evidence type="ECO:0000313" key="3">
    <source>
        <dbReference type="EMBL" id="RVT42269.1"/>
    </source>
</evidence>
<dbReference type="InterPro" id="IPR050300">
    <property type="entry name" value="GDXG_lipolytic_enzyme"/>
</dbReference>
<dbReference type="Pfam" id="PF07859">
    <property type="entry name" value="Abhydrolase_3"/>
    <property type="match status" value="1"/>
</dbReference>
<dbReference type="InterPro" id="IPR029058">
    <property type="entry name" value="AB_hydrolase_fold"/>
</dbReference>